<dbReference type="EMBL" id="CP006704">
    <property type="protein sequence ID" value="AIJ47251.1"/>
    <property type="molecule type" value="Genomic_DNA"/>
</dbReference>
<name>A0A076PRC7_COMTE</name>
<evidence type="ECO:0000313" key="3">
    <source>
        <dbReference type="Proteomes" id="UP000028782"/>
    </source>
</evidence>
<dbReference type="KEGG" id="ctes:O987_15685"/>
<protein>
    <submittedName>
        <fullName evidence="2">Uncharacterized protein</fullName>
    </submittedName>
</protein>
<evidence type="ECO:0000313" key="2">
    <source>
        <dbReference type="EMBL" id="AIJ47251.1"/>
    </source>
</evidence>
<feature type="transmembrane region" description="Helical" evidence="1">
    <location>
        <begin position="39"/>
        <end position="58"/>
    </location>
</feature>
<keyword evidence="1" id="KW-0812">Transmembrane</keyword>
<sequence>MDKQQSGGNRLGKYYELATKYFDTFEGRHLYLRLLSWQWILWAISGICFVGAICMSLWLRTRPWIASIYVAEVLFLSMGFALVHHRKKRLDERFGLNDENRSTRFRAMQKMHLQFLTNKQATDFAGIVKEIADLRSNLDRFSPPKINYFRLIYDPDAKARMISITLASLALFVASASRTTDAELLNLLELTAHPAFGGYLKNLLWIAVAIFAIGVGMYYSYLESKAFILSWMARLGKNKKANELALEYFVTALIEQHDPTPLDKK</sequence>
<accession>A0A076PRC7</accession>
<reference evidence="2 3" key="1">
    <citation type="journal article" date="2014" name="Genome Announc.">
        <title>Complete Genome Sequence of Polychlorinated Biphenyl Degrader Comamonas testosteroni TK102 (NBRC 109938).</title>
        <authorList>
            <person name="Fukuda K."/>
            <person name="Hosoyama A."/>
            <person name="Tsuchikane K."/>
            <person name="Ohji S."/>
            <person name="Yamazoe A."/>
            <person name="Fujita N."/>
            <person name="Shintani M."/>
            <person name="Kimbara K."/>
        </authorList>
    </citation>
    <scope>NUCLEOTIDE SEQUENCE [LARGE SCALE GENOMIC DNA]</scope>
    <source>
        <strain evidence="2">TK102</strain>
    </source>
</reference>
<evidence type="ECO:0000256" key="1">
    <source>
        <dbReference type="SAM" id="Phobius"/>
    </source>
</evidence>
<feature type="transmembrane region" description="Helical" evidence="1">
    <location>
        <begin position="64"/>
        <end position="83"/>
    </location>
</feature>
<feature type="transmembrane region" description="Helical" evidence="1">
    <location>
        <begin position="159"/>
        <end position="177"/>
    </location>
</feature>
<dbReference type="AlphaFoldDB" id="A0A076PRC7"/>
<keyword evidence="1" id="KW-0472">Membrane</keyword>
<keyword evidence="1" id="KW-1133">Transmembrane helix</keyword>
<dbReference type="RefSeq" id="WP_043373219.1">
    <property type="nucleotide sequence ID" value="NZ_CP006704.1"/>
</dbReference>
<gene>
    <name evidence="2" type="ORF">O987_15685</name>
</gene>
<proteinExistence type="predicted"/>
<dbReference type="HOGENOM" id="CLU_1048516_0_0_4"/>
<dbReference type="Proteomes" id="UP000028782">
    <property type="component" value="Chromosome"/>
</dbReference>
<feature type="transmembrane region" description="Helical" evidence="1">
    <location>
        <begin position="203"/>
        <end position="222"/>
    </location>
</feature>
<organism evidence="2 3">
    <name type="scientific">Comamonas testosteroni TK102</name>
    <dbReference type="NCBI Taxonomy" id="1392005"/>
    <lineage>
        <taxon>Bacteria</taxon>
        <taxon>Pseudomonadati</taxon>
        <taxon>Pseudomonadota</taxon>
        <taxon>Betaproteobacteria</taxon>
        <taxon>Burkholderiales</taxon>
        <taxon>Comamonadaceae</taxon>
        <taxon>Comamonas</taxon>
    </lineage>
</organism>